<sequence length="75" mass="8135">MAELERSATRDGYVGIMSYGRSGDRPLDDPANDDALDLAARLRRPVFPHPQIPPPAVRDASHRGLEPAVELGLST</sequence>
<organism evidence="1 2">
    <name type="scientific">Rhodococcus antarcticus</name>
    <dbReference type="NCBI Taxonomy" id="2987751"/>
    <lineage>
        <taxon>Bacteria</taxon>
        <taxon>Bacillati</taxon>
        <taxon>Actinomycetota</taxon>
        <taxon>Actinomycetes</taxon>
        <taxon>Mycobacteriales</taxon>
        <taxon>Nocardiaceae</taxon>
        <taxon>Rhodococcus</taxon>
    </lineage>
</organism>
<dbReference type="InterPro" id="IPR032466">
    <property type="entry name" value="Metal_Hydrolase"/>
</dbReference>
<dbReference type="Gene3D" id="3.20.20.140">
    <property type="entry name" value="Metal-dependent hydrolases"/>
    <property type="match status" value="1"/>
</dbReference>
<name>A0ABY6NXB4_9NOCA</name>
<dbReference type="SUPFAM" id="SSF51556">
    <property type="entry name" value="Metallo-dependent hydrolases"/>
    <property type="match status" value="1"/>
</dbReference>
<proteinExistence type="predicted"/>
<dbReference type="Proteomes" id="UP001164965">
    <property type="component" value="Chromosome"/>
</dbReference>
<evidence type="ECO:0000313" key="2">
    <source>
        <dbReference type="Proteomes" id="UP001164965"/>
    </source>
</evidence>
<protein>
    <submittedName>
        <fullName evidence="1">Uncharacterized protein</fullName>
    </submittedName>
</protein>
<keyword evidence="2" id="KW-1185">Reference proteome</keyword>
<evidence type="ECO:0000313" key="1">
    <source>
        <dbReference type="EMBL" id="UZJ24016.1"/>
    </source>
</evidence>
<dbReference type="RefSeq" id="WP_265382123.1">
    <property type="nucleotide sequence ID" value="NZ_CP110615.1"/>
</dbReference>
<gene>
    <name evidence="1" type="ORF">RHODO2019_12600</name>
</gene>
<dbReference type="EMBL" id="CP110615">
    <property type="protein sequence ID" value="UZJ24016.1"/>
    <property type="molecule type" value="Genomic_DNA"/>
</dbReference>
<reference evidence="1" key="1">
    <citation type="submission" date="2022-10" db="EMBL/GenBank/DDBJ databases">
        <title>Rhodococcus sp.75.</title>
        <authorList>
            <person name="Sun M."/>
        </authorList>
    </citation>
    <scope>NUCLEOTIDE SEQUENCE</scope>
    <source>
        <strain evidence="1">75</strain>
    </source>
</reference>
<accession>A0ABY6NXB4</accession>